<organism evidence="9 10">
    <name type="scientific">Panicum miliaceum</name>
    <name type="common">Proso millet</name>
    <name type="synonym">Broomcorn millet</name>
    <dbReference type="NCBI Taxonomy" id="4540"/>
    <lineage>
        <taxon>Eukaryota</taxon>
        <taxon>Viridiplantae</taxon>
        <taxon>Streptophyta</taxon>
        <taxon>Embryophyta</taxon>
        <taxon>Tracheophyta</taxon>
        <taxon>Spermatophyta</taxon>
        <taxon>Magnoliopsida</taxon>
        <taxon>Liliopsida</taxon>
        <taxon>Poales</taxon>
        <taxon>Poaceae</taxon>
        <taxon>PACMAD clade</taxon>
        <taxon>Panicoideae</taxon>
        <taxon>Panicodae</taxon>
        <taxon>Paniceae</taxon>
        <taxon>Panicinae</taxon>
        <taxon>Panicum</taxon>
        <taxon>Panicum sect. Panicum</taxon>
    </lineage>
</organism>
<keyword evidence="4 8" id="KW-0808">Transferase</keyword>
<dbReference type="FunFam" id="1.10.600.10:FF:000001">
    <property type="entry name" value="Geranylgeranyl diphosphate synthase"/>
    <property type="match status" value="1"/>
</dbReference>
<dbReference type="SUPFAM" id="SSF48576">
    <property type="entry name" value="Terpenoid synthases"/>
    <property type="match status" value="1"/>
</dbReference>
<dbReference type="GO" id="GO:0005737">
    <property type="term" value="C:cytoplasm"/>
    <property type="evidence" value="ECO:0007669"/>
    <property type="project" value="UniProtKB-ARBA"/>
</dbReference>
<evidence type="ECO:0000256" key="4">
    <source>
        <dbReference type="ARBA" id="ARBA00022679"/>
    </source>
</evidence>
<protein>
    <submittedName>
        <fullName evidence="9">Geranylgeranyl pyrophosphate synthase, chloroplastic</fullName>
    </submittedName>
</protein>
<dbReference type="GO" id="GO:0008299">
    <property type="term" value="P:isoprenoid biosynthetic process"/>
    <property type="evidence" value="ECO:0007669"/>
    <property type="project" value="UniProtKB-KW"/>
</dbReference>
<dbReference type="InterPro" id="IPR053378">
    <property type="entry name" value="Prenyl_diphosphate_synthase"/>
</dbReference>
<dbReference type="PROSITE" id="PS00444">
    <property type="entry name" value="POLYPRENYL_SYNTHASE_2"/>
    <property type="match status" value="1"/>
</dbReference>
<dbReference type="InterPro" id="IPR000092">
    <property type="entry name" value="Polyprenyl_synt"/>
</dbReference>
<evidence type="ECO:0000256" key="5">
    <source>
        <dbReference type="ARBA" id="ARBA00022723"/>
    </source>
</evidence>
<evidence type="ECO:0000256" key="3">
    <source>
        <dbReference type="ARBA" id="ARBA00006706"/>
    </source>
</evidence>
<keyword evidence="10" id="KW-1185">Reference proteome</keyword>
<reference evidence="10" key="1">
    <citation type="journal article" date="2019" name="Nat. Commun.">
        <title>The genome of broomcorn millet.</title>
        <authorList>
            <person name="Zou C."/>
            <person name="Miki D."/>
            <person name="Li D."/>
            <person name="Tang Q."/>
            <person name="Xiao L."/>
            <person name="Rajput S."/>
            <person name="Deng P."/>
            <person name="Jia W."/>
            <person name="Huang R."/>
            <person name="Zhang M."/>
            <person name="Sun Y."/>
            <person name="Hu J."/>
            <person name="Fu X."/>
            <person name="Schnable P.S."/>
            <person name="Li F."/>
            <person name="Zhang H."/>
            <person name="Feng B."/>
            <person name="Zhu X."/>
            <person name="Liu R."/>
            <person name="Schnable J.C."/>
            <person name="Zhu J.-K."/>
            <person name="Zhang H."/>
        </authorList>
    </citation>
    <scope>NUCLEOTIDE SEQUENCE [LARGE SCALE GENOMIC DNA]</scope>
</reference>
<dbReference type="SFLD" id="SFLDS00005">
    <property type="entry name" value="Isoprenoid_Synthase_Type_I"/>
    <property type="match status" value="1"/>
</dbReference>
<evidence type="ECO:0000313" key="10">
    <source>
        <dbReference type="Proteomes" id="UP000275267"/>
    </source>
</evidence>
<comment type="similarity">
    <text evidence="3 8">Belongs to the FPP/GGPP synthase family.</text>
</comment>
<accession>A0A3L6R6W5</accession>
<dbReference type="NCBIfam" id="NF045485">
    <property type="entry name" value="FPPsyn"/>
    <property type="match status" value="1"/>
</dbReference>
<name>A0A3L6R6W5_PANMI</name>
<evidence type="ECO:0000256" key="2">
    <source>
        <dbReference type="ARBA" id="ARBA00005128"/>
    </source>
</evidence>
<dbReference type="EMBL" id="PQIB02000009">
    <property type="protein sequence ID" value="RLM98263.1"/>
    <property type="molecule type" value="Genomic_DNA"/>
</dbReference>
<dbReference type="PANTHER" id="PTHR43281:SF1">
    <property type="entry name" value="FARNESYL DIPHOSPHATE SYNTHASE"/>
    <property type="match status" value="1"/>
</dbReference>
<dbReference type="Proteomes" id="UP000275267">
    <property type="component" value="Unassembled WGS sequence"/>
</dbReference>
<dbReference type="Pfam" id="PF00348">
    <property type="entry name" value="polyprenyl_synt"/>
    <property type="match status" value="1"/>
</dbReference>
<dbReference type="AlphaFoldDB" id="A0A3L6R6W5"/>
<dbReference type="InterPro" id="IPR033749">
    <property type="entry name" value="Polyprenyl_synt_CS"/>
</dbReference>
<keyword evidence="7" id="KW-0414">Isoprene biosynthesis</keyword>
<evidence type="ECO:0000313" key="9">
    <source>
        <dbReference type="EMBL" id="RLM98263.1"/>
    </source>
</evidence>
<comment type="caution">
    <text evidence="9">The sequence shown here is derived from an EMBL/GenBank/DDBJ whole genome shotgun (WGS) entry which is preliminary data.</text>
</comment>
<sequence>MAPNLKLHIPPRTAPLKTKHSAVSFRCAAADPTSTASSSVSQLQPDKECFGFDDFKQYMASKVAAVDEALDRALPLRHQERLHESMRYSLLAGGKRVRPVLAIAACELMGGDEAAAAPVAYAVEMVHAMSLVHDDLPCMDDDDLRRGRPANHVAFGVSTALLAGDALLALAFEHVARGCAGGVPAERALRAVAELGNAVGAEGLAAGQVVDLASEGAAVGLATLEYIHVHKTARLLEAAAVCGAIVGGGTDEEVESIRRYARCIGLLFQVVDDVLDVTRTSEQLGKTAGKDLAADKATYPKLMGIDGARAYAAELVASAEAELDRFDRGRAAPLRHLARFIAYRQN</sequence>
<evidence type="ECO:0000256" key="1">
    <source>
        <dbReference type="ARBA" id="ARBA00001946"/>
    </source>
</evidence>
<dbReference type="CDD" id="cd00685">
    <property type="entry name" value="Trans_IPPS_HT"/>
    <property type="match status" value="1"/>
</dbReference>
<dbReference type="STRING" id="4540.A0A3L6R6W5"/>
<evidence type="ECO:0000256" key="7">
    <source>
        <dbReference type="ARBA" id="ARBA00023229"/>
    </source>
</evidence>
<dbReference type="SFLD" id="SFLDG01017">
    <property type="entry name" value="Polyprenyl_Transferase_Like"/>
    <property type="match status" value="1"/>
</dbReference>
<dbReference type="OrthoDB" id="673477at2759"/>
<dbReference type="PROSITE" id="PS00723">
    <property type="entry name" value="POLYPRENYL_SYNTHASE_1"/>
    <property type="match status" value="1"/>
</dbReference>
<proteinExistence type="inferred from homology"/>
<comment type="cofactor">
    <cofactor evidence="1">
        <name>Mg(2+)</name>
        <dbReference type="ChEBI" id="CHEBI:18420"/>
    </cofactor>
</comment>
<dbReference type="Gene3D" id="1.10.600.10">
    <property type="entry name" value="Farnesyl Diphosphate Synthase"/>
    <property type="match status" value="1"/>
</dbReference>
<gene>
    <name evidence="9" type="ORF">C2845_PM06G26380</name>
</gene>
<dbReference type="PANTHER" id="PTHR43281">
    <property type="entry name" value="FARNESYL DIPHOSPHATE SYNTHASE"/>
    <property type="match status" value="1"/>
</dbReference>
<comment type="pathway">
    <text evidence="2">Isoprenoid biosynthesis.</text>
</comment>
<evidence type="ECO:0000256" key="6">
    <source>
        <dbReference type="ARBA" id="ARBA00022842"/>
    </source>
</evidence>
<dbReference type="InterPro" id="IPR008949">
    <property type="entry name" value="Isoprenoid_synthase_dom_sf"/>
</dbReference>
<keyword evidence="6" id="KW-0460">Magnesium</keyword>
<keyword evidence="5" id="KW-0479">Metal-binding</keyword>
<dbReference type="GO" id="GO:0046872">
    <property type="term" value="F:metal ion binding"/>
    <property type="evidence" value="ECO:0007669"/>
    <property type="project" value="UniProtKB-KW"/>
</dbReference>
<dbReference type="GO" id="GO:0004659">
    <property type="term" value="F:prenyltransferase activity"/>
    <property type="evidence" value="ECO:0007669"/>
    <property type="project" value="InterPro"/>
</dbReference>
<evidence type="ECO:0000256" key="8">
    <source>
        <dbReference type="RuleBase" id="RU004466"/>
    </source>
</evidence>